<comment type="caution">
    <text evidence="2">The sequence shown here is derived from an EMBL/GenBank/DDBJ whole genome shotgun (WGS) entry which is preliminary data.</text>
</comment>
<accession>A0A4Q1CIJ7</accession>
<keyword evidence="3" id="KW-1185">Reference proteome</keyword>
<gene>
    <name evidence="2" type="ORF">ESA94_07975</name>
</gene>
<protein>
    <submittedName>
        <fullName evidence="2">Protein BatD</fullName>
    </submittedName>
</protein>
<dbReference type="RefSeq" id="WP_129130359.1">
    <property type="nucleotide sequence ID" value="NZ_SDHW01000002.1"/>
</dbReference>
<feature type="transmembrane region" description="Helical" evidence="1">
    <location>
        <begin position="452"/>
        <end position="472"/>
    </location>
</feature>
<reference evidence="2 3" key="1">
    <citation type="submission" date="2019-01" db="EMBL/GenBank/DDBJ databases">
        <title>Lacibacter sp. strain TTM-7.</title>
        <authorList>
            <person name="Chen W.-M."/>
        </authorList>
    </citation>
    <scope>NUCLEOTIDE SEQUENCE [LARGE SCALE GENOMIC DNA]</scope>
    <source>
        <strain evidence="2 3">TTM-7</strain>
    </source>
</reference>
<organism evidence="2 3">
    <name type="scientific">Lacibacter luteus</name>
    <dbReference type="NCBI Taxonomy" id="2508719"/>
    <lineage>
        <taxon>Bacteria</taxon>
        <taxon>Pseudomonadati</taxon>
        <taxon>Bacteroidota</taxon>
        <taxon>Chitinophagia</taxon>
        <taxon>Chitinophagales</taxon>
        <taxon>Chitinophagaceae</taxon>
        <taxon>Lacibacter</taxon>
    </lineage>
</organism>
<evidence type="ECO:0000313" key="2">
    <source>
        <dbReference type="EMBL" id="RXK60399.1"/>
    </source>
</evidence>
<keyword evidence="1" id="KW-1133">Transmembrane helix</keyword>
<evidence type="ECO:0000313" key="3">
    <source>
        <dbReference type="Proteomes" id="UP000290204"/>
    </source>
</evidence>
<name>A0A4Q1CIJ7_9BACT</name>
<dbReference type="Proteomes" id="UP000290204">
    <property type="component" value="Unassembled WGS sequence"/>
</dbReference>
<dbReference type="AlphaFoldDB" id="A0A4Q1CIJ7"/>
<dbReference type="EMBL" id="SDHW01000002">
    <property type="protein sequence ID" value="RXK60399.1"/>
    <property type="molecule type" value="Genomic_DNA"/>
</dbReference>
<dbReference type="Pfam" id="PF13584">
    <property type="entry name" value="BatD"/>
    <property type="match status" value="2"/>
</dbReference>
<keyword evidence="1" id="KW-0812">Transmembrane</keyword>
<dbReference type="OrthoDB" id="2079210at2"/>
<dbReference type="PANTHER" id="PTHR40940:SF2">
    <property type="entry name" value="BATD"/>
    <property type="match status" value="1"/>
</dbReference>
<proteinExistence type="predicted"/>
<dbReference type="PANTHER" id="PTHR40940">
    <property type="entry name" value="PROTEIN BATD-RELATED"/>
    <property type="match status" value="1"/>
</dbReference>
<sequence length="604" mass="67530">MRRQLPYRFICLAVTVFVSVVAFAQVKLSVLPSKAVVQVNESFQLQFVVEGTNHVDDFTAPTFRNFEQLGGFEQTTGVTWINGSLVEYITYTVTLRPKIKGRLPIASAIVKANGKMIASPVTNIFVKPAGEQLIEEERPDYYLLPNETVKEKIAKNLFIKATIDKHSCYVGEPVLATFKLFTRLDSESKIVKRPSLNGFSVVDMEQPESGNFSKEMLNGKMYNCYLIRKVQLFPLQSGELTIEPVEVENLVRLVRAKARSTKETSSWFDAVMDKMKEAEIESAGTIEERVVLKSDELKIKVLDVPEKNKPESFNGAVGAFTMETSLLTHTIAANDNATLRIVIKGKGNLPMITAPVINWPSGVDSFDAKLSENLDKQHAPISGSKVFDIPFSVTKAGTFVIPAVHFSYFDQTTKTYHTINSDTLQLQVTAAVKRKTPVFEDVVPEDEGTPRWVWVATVGAVILVLMAAGLIVQAKRTKKETDEVATMQEEQIPVINKPGIENFLQPAADALSNTHKKQFYTLLMQGMEDYMVDRLHLQSKTINTLTTVSLLKQKQMTDEADSYQRIMNTCELAVFSPVELNDDREELFDAANKLLQQIEAKHSA</sequence>
<keyword evidence="1" id="KW-0472">Membrane</keyword>
<dbReference type="InterPro" id="IPR025738">
    <property type="entry name" value="BatD"/>
</dbReference>
<evidence type="ECO:0000256" key="1">
    <source>
        <dbReference type="SAM" id="Phobius"/>
    </source>
</evidence>